<gene>
    <name evidence="1" type="ORF">I2488_04490</name>
</gene>
<comment type="caution">
    <text evidence="1">The sequence shown here is derived from an EMBL/GenBank/DDBJ whole genome shotgun (WGS) entry which is preliminary data.</text>
</comment>
<evidence type="ECO:0000313" key="2">
    <source>
        <dbReference type="Proteomes" id="UP000600799"/>
    </source>
</evidence>
<organism evidence="1 2">
    <name type="scientific">Novosphingobium jiangmenense</name>
    <dbReference type="NCBI Taxonomy" id="2791981"/>
    <lineage>
        <taxon>Bacteria</taxon>
        <taxon>Pseudomonadati</taxon>
        <taxon>Pseudomonadota</taxon>
        <taxon>Alphaproteobacteria</taxon>
        <taxon>Sphingomonadales</taxon>
        <taxon>Sphingomonadaceae</taxon>
        <taxon>Novosphingobium</taxon>
    </lineage>
</organism>
<name>A0ABS0HDF6_9SPHN</name>
<reference evidence="1 2" key="1">
    <citation type="submission" date="2020-11" db="EMBL/GenBank/DDBJ databases">
        <title>The genome sequence of Novosphingobium sp. 1Y9A.</title>
        <authorList>
            <person name="Liu Y."/>
        </authorList>
    </citation>
    <scope>NUCLEOTIDE SEQUENCE [LARGE SCALE GENOMIC DNA]</scope>
    <source>
        <strain evidence="1 2">1Y9A</strain>
    </source>
</reference>
<keyword evidence="2" id="KW-1185">Reference proteome</keyword>
<protein>
    <submittedName>
        <fullName evidence="1">Uncharacterized protein</fullName>
    </submittedName>
</protein>
<dbReference type="RefSeq" id="WP_196274606.1">
    <property type="nucleotide sequence ID" value="NZ_JADQDC010000002.1"/>
</dbReference>
<dbReference type="Proteomes" id="UP000600799">
    <property type="component" value="Unassembled WGS sequence"/>
</dbReference>
<sequence length="230" mass="24379">MYEPERLPSLAEVLAGPDTGLRYFVSHAPEKSEGWAEVLGNGLTFDLRGLREGNPASAPDIRSAVGLGLQDVAGKHWLTLAPGPHLAGADRLLPVIRIAAMLLNELSKVGPALAISWIPAHLVIKPDLFARAIGPWLEGGPFPAPAFVAMHRESDGSLRTEGLNFLMGQEFLLLPAHPASAPELARIAMRLVDWLVAHGPVVQPSQAVLAGSGTVLLEVEGGDRIVARCA</sequence>
<evidence type="ECO:0000313" key="1">
    <source>
        <dbReference type="EMBL" id="MBF9150252.1"/>
    </source>
</evidence>
<proteinExistence type="predicted"/>
<dbReference type="EMBL" id="JADQDC010000002">
    <property type="protein sequence ID" value="MBF9150252.1"/>
    <property type="molecule type" value="Genomic_DNA"/>
</dbReference>
<accession>A0ABS0HDF6</accession>